<comment type="function">
    <text evidence="1">Could be involved in insertion of integral membrane proteins into the membrane.</text>
</comment>
<dbReference type="KEGG" id="xap:XA3_07190"/>
<dbReference type="EMBL" id="AP026802">
    <property type="protein sequence ID" value="BDR58278.1"/>
    <property type="molecule type" value="Genomic_DNA"/>
</dbReference>
<dbReference type="SMART" id="SM01234">
    <property type="entry name" value="Haemolytic"/>
    <property type="match status" value="1"/>
</dbReference>
<keyword evidence="1" id="KW-0472">Membrane</keyword>
<comment type="similarity">
    <text evidence="1">Belongs to the UPF0161 family.</text>
</comment>
<name>A0AAU9DWD1_9LACO</name>
<dbReference type="PANTHER" id="PTHR33383">
    <property type="entry name" value="MEMBRANE PROTEIN INSERTION EFFICIENCY FACTOR-RELATED"/>
    <property type="match status" value="1"/>
</dbReference>
<reference evidence="2 3" key="1">
    <citation type="journal article" date="2023" name="Microbiol. Spectr.">
        <title>Symbiosis of Carpenter Bees with Uncharacterized Lactic Acid Bacteria Showing NAD Auxotrophy.</title>
        <authorList>
            <person name="Kawasaki S."/>
            <person name="Ozawa K."/>
            <person name="Mori T."/>
            <person name="Yamamoto A."/>
            <person name="Ito M."/>
            <person name="Ohkuma M."/>
            <person name="Sakamoto M."/>
            <person name="Matsutani M."/>
        </authorList>
    </citation>
    <scope>NUCLEOTIDE SEQUENCE [LARGE SCALE GENOMIC DNA]</scope>
    <source>
        <strain evidence="2 3">XA3</strain>
    </source>
</reference>
<dbReference type="Proteomes" id="UP001321861">
    <property type="component" value="Chromosome"/>
</dbReference>
<organism evidence="2 3">
    <name type="scientific">Xylocopilactobacillus apicola</name>
    <dbReference type="NCBI Taxonomy" id="2932184"/>
    <lineage>
        <taxon>Bacteria</taxon>
        <taxon>Bacillati</taxon>
        <taxon>Bacillota</taxon>
        <taxon>Bacilli</taxon>
        <taxon>Lactobacillales</taxon>
        <taxon>Lactobacillaceae</taxon>
        <taxon>Xylocopilactobacillus</taxon>
    </lineage>
</organism>
<dbReference type="AlphaFoldDB" id="A0AAU9DWD1"/>
<dbReference type="HAMAP" id="MF_00386">
    <property type="entry name" value="UPF0161_YidD"/>
    <property type="match status" value="1"/>
</dbReference>
<dbReference type="Pfam" id="PF01809">
    <property type="entry name" value="YidD"/>
    <property type="match status" value="1"/>
</dbReference>
<dbReference type="InterPro" id="IPR002696">
    <property type="entry name" value="Membr_insert_effic_factor_YidD"/>
</dbReference>
<proteinExistence type="inferred from homology"/>
<dbReference type="NCBIfam" id="TIGR00278">
    <property type="entry name" value="membrane protein insertion efficiency factor YidD"/>
    <property type="match status" value="1"/>
</dbReference>
<accession>A0AAU9DWD1</accession>
<dbReference type="RefSeq" id="WP_317636192.1">
    <property type="nucleotide sequence ID" value="NZ_AP026802.1"/>
</dbReference>
<dbReference type="GO" id="GO:0005886">
    <property type="term" value="C:plasma membrane"/>
    <property type="evidence" value="ECO:0007669"/>
    <property type="project" value="UniProtKB-SubCell"/>
</dbReference>
<protein>
    <recommendedName>
        <fullName evidence="1">Putative membrane protein insertion efficiency factor</fullName>
    </recommendedName>
</protein>
<keyword evidence="3" id="KW-1185">Reference proteome</keyword>
<comment type="subcellular location">
    <subcellularLocation>
        <location evidence="1">Cell membrane</location>
        <topology evidence="1">Peripheral membrane protein</topology>
        <orientation evidence="1">Cytoplasmic side</orientation>
    </subcellularLocation>
</comment>
<dbReference type="PANTHER" id="PTHR33383:SF1">
    <property type="entry name" value="MEMBRANE PROTEIN INSERTION EFFICIENCY FACTOR-RELATED"/>
    <property type="match status" value="1"/>
</dbReference>
<evidence type="ECO:0000256" key="1">
    <source>
        <dbReference type="HAMAP-Rule" id="MF_00386"/>
    </source>
</evidence>
<gene>
    <name evidence="2" type="ORF">XA3_07190</name>
</gene>
<evidence type="ECO:0000313" key="2">
    <source>
        <dbReference type="EMBL" id="BDR58278.1"/>
    </source>
</evidence>
<sequence>MRVLLISLVRFYQKFISPGFLPHCRFYPTCSSYMITALKKHGPILGLVMGIARILRCNPFVKGGIDYVPDYFTIFRNRESERNG</sequence>
<evidence type="ECO:0000313" key="3">
    <source>
        <dbReference type="Proteomes" id="UP001321861"/>
    </source>
</evidence>
<keyword evidence="1" id="KW-1003">Cell membrane</keyword>